<evidence type="ECO:0000313" key="3">
    <source>
        <dbReference type="Proteomes" id="UP000563426"/>
    </source>
</evidence>
<evidence type="ECO:0000256" key="1">
    <source>
        <dbReference type="SAM" id="MobiDB-lite"/>
    </source>
</evidence>
<organism evidence="2 3">
    <name type="scientific">Corallococcus exercitus</name>
    <dbReference type="NCBI Taxonomy" id="2316736"/>
    <lineage>
        <taxon>Bacteria</taxon>
        <taxon>Pseudomonadati</taxon>
        <taxon>Myxococcota</taxon>
        <taxon>Myxococcia</taxon>
        <taxon>Myxococcales</taxon>
        <taxon>Cystobacterineae</taxon>
        <taxon>Myxococcaceae</taxon>
        <taxon>Corallococcus</taxon>
    </lineage>
</organism>
<feature type="compositionally biased region" description="Polar residues" evidence="1">
    <location>
        <begin position="157"/>
        <end position="166"/>
    </location>
</feature>
<name>A0A7Y4NT80_9BACT</name>
<keyword evidence="3" id="KW-1185">Reference proteome</keyword>
<protein>
    <submittedName>
        <fullName evidence="2">Uncharacterized protein</fullName>
    </submittedName>
</protein>
<comment type="caution">
    <text evidence="2">The sequence shown here is derived from an EMBL/GenBank/DDBJ whole genome shotgun (WGS) entry which is preliminary data.</text>
</comment>
<dbReference type="Proteomes" id="UP000563426">
    <property type="component" value="Unassembled WGS sequence"/>
</dbReference>
<dbReference type="AlphaFoldDB" id="A0A7Y4NT80"/>
<dbReference type="EMBL" id="JABFJV010000171">
    <property type="protein sequence ID" value="NOK36590.1"/>
    <property type="molecule type" value="Genomic_DNA"/>
</dbReference>
<evidence type="ECO:0000313" key="2">
    <source>
        <dbReference type="EMBL" id="NOK36590.1"/>
    </source>
</evidence>
<proteinExistence type="predicted"/>
<gene>
    <name evidence="2" type="ORF">HMI49_25610</name>
</gene>
<accession>A0A7Y4NT80</accession>
<sequence length="392" mass="39556">MKPTPVPGGTYERFAVLRNAWVEVTSALSTPALEVVGGSVIFLDSLSGSFTSLRMLEGGAVDLRKPWGFADGMNVEISGTNAALRVMGGTPMRLSALKVSGSGATLAQNLILDGQLRTLELDVSGPVEVGAGATIDVSGAGYLGGWQGVNVVQSGRTTGNVPSQRTSAGGSHGGHGAVQSGTAAIPVYGDYRNPSDFGSGGAGNSSGSLPGGNGAGVLRLSADSLVLNGKLLANGEDAYSPYGVYAGAGGSIRVQANALTGSGAMEAVGGAYGLAAGGRIAVYFDTATSSFSWSNITARGALYYPGGPGTVYLKGSLEAYGDLIIDNANLDTNPQSVAATDLLLPSSTGEQTFRNLTITRKSSVTTPDALTFTGTLTVDSSSRLQSSNLNLP</sequence>
<reference evidence="2 3" key="1">
    <citation type="submission" date="2020-05" db="EMBL/GenBank/DDBJ databases">
        <authorList>
            <person name="Whitworth D."/>
        </authorList>
    </citation>
    <scope>NUCLEOTIDE SEQUENCE [LARGE SCALE GENOMIC DNA]</scope>
    <source>
        <strain evidence="2 3">AB043B</strain>
    </source>
</reference>
<feature type="region of interest" description="Disordered" evidence="1">
    <location>
        <begin position="157"/>
        <end position="177"/>
    </location>
</feature>